<evidence type="ECO:0000259" key="1">
    <source>
        <dbReference type="Pfam" id="PF22763"/>
    </source>
</evidence>
<dbReference type="InterPro" id="IPR054468">
    <property type="entry name" value="NrSPol-like_HBD"/>
</dbReference>
<protein>
    <recommendedName>
        <fullName evidence="1">NrS-1 polymerase-like HBD domain-containing protein</fullName>
    </recommendedName>
</protein>
<reference evidence="2 3" key="1">
    <citation type="submission" date="2024-11" db="EMBL/GenBank/DDBJ databases">
        <authorList>
            <person name="Heng Y.C."/>
            <person name="Lim A.C.H."/>
            <person name="Lee J.K.Y."/>
            <person name="Kittelmann S."/>
        </authorList>
    </citation>
    <scope>NUCLEOTIDE SEQUENCE [LARGE SCALE GENOMIC DNA]</scope>
    <source>
        <strain evidence="2 3">WILCCON 0269</strain>
    </source>
</reference>
<dbReference type="EMBL" id="JBJHZX010000005">
    <property type="protein sequence ID" value="MFL0194812.1"/>
    <property type="molecule type" value="Genomic_DNA"/>
</dbReference>
<dbReference type="Pfam" id="PF22763">
    <property type="entry name" value="NrS1-1_pol-like_HBD"/>
    <property type="match status" value="1"/>
</dbReference>
<evidence type="ECO:0000313" key="2">
    <source>
        <dbReference type="EMBL" id="MFL0194812.1"/>
    </source>
</evidence>
<keyword evidence="3" id="KW-1185">Reference proteome</keyword>
<name>A0ABW8SFJ2_9CLOT</name>
<dbReference type="Proteomes" id="UP001623660">
    <property type="component" value="Unassembled WGS sequence"/>
</dbReference>
<comment type="caution">
    <text evidence="2">The sequence shown here is derived from an EMBL/GenBank/DDBJ whole genome shotgun (WGS) entry which is preliminary data.</text>
</comment>
<dbReference type="RefSeq" id="WP_406790936.1">
    <property type="nucleotide sequence ID" value="NZ_JBJHZX010000005.1"/>
</dbReference>
<proteinExistence type="predicted"/>
<organism evidence="2 3">
    <name type="scientific">Candidatus Clostridium eludens</name>
    <dbReference type="NCBI Taxonomy" id="3381663"/>
    <lineage>
        <taxon>Bacteria</taxon>
        <taxon>Bacillati</taxon>
        <taxon>Bacillota</taxon>
        <taxon>Clostridia</taxon>
        <taxon>Eubacteriales</taxon>
        <taxon>Clostridiaceae</taxon>
        <taxon>Clostridium</taxon>
    </lineage>
</organism>
<accession>A0ABW8SFJ2</accession>
<sequence length="192" mass="22180">MQYINNNFDKIPQELKNYNNWVLWRLESRKGKKTKIPYQTNDKVESSTNPNTWITFSTVVKIYINKSNKYSGIGFMFSNTDITGVDIDNCTINGEINEHAQRIIKQFNSYTERNQSGTGIHILVKGKISKVIKKDIEIYGEGRYFALTGDKICGDSIEDRQNIFNSQSEADQALCNHLAFWLDKDYNNIDIT</sequence>
<evidence type="ECO:0000313" key="3">
    <source>
        <dbReference type="Proteomes" id="UP001623660"/>
    </source>
</evidence>
<gene>
    <name evidence="2" type="ORF">ACJDU8_04380</name>
</gene>
<feature type="domain" description="NrS-1 polymerase-like HBD" evidence="1">
    <location>
        <begin position="167"/>
        <end position="190"/>
    </location>
</feature>